<sequence>MRNVEFDKKNNKKITNVFEITSFNNQIKSKHAQAKEKNNLIEMQLFNQLIARSSITYYRQQQIYFSRKVINYLFKQANNKHIKKKQSINQKQENLQQANQNLKRILIQNFDKALQNLLQIPSNQLEYVKTYIKFLKIFLETIQNCINNS</sequence>
<protein>
    <submittedName>
        <fullName evidence="2">Uncharacterized protein</fullName>
    </submittedName>
</protein>
<dbReference type="InParanoid" id="W7WZ07"/>
<dbReference type="EMBL" id="GG662486">
    <property type="protein sequence ID" value="EWS72150.1"/>
    <property type="molecule type" value="Genomic_DNA"/>
</dbReference>
<dbReference type="Proteomes" id="UP000009168">
    <property type="component" value="Unassembled WGS sequence"/>
</dbReference>
<name>W7WZ07_TETTS</name>
<evidence type="ECO:0000256" key="1">
    <source>
        <dbReference type="SAM" id="Coils"/>
    </source>
</evidence>
<dbReference type="RefSeq" id="XP_012655312.1">
    <property type="nucleotide sequence ID" value="XM_012799858.1"/>
</dbReference>
<keyword evidence="1" id="KW-0175">Coiled coil</keyword>
<accession>W7WZ07</accession>
<gene>
    <name evidence="2" type="ORF">TTHERM_001100429</name>
</gene>
<dbReference type="AlphaFoldDB" id="W7WZ07"/>
<proteinExistence type="predicted"/>
<dbReference type="KEGG" id="tet:TTHERM_001100429"/>
<evidence type="ECO:0000313" key="3">
    <source>
        <dbReference type="Proteomes" id="UP000009168"/>
    </source>
</evidence>
<feature type="coiled-coil region" evidence="1">
    <location>
        <begin position="78"/>
        <end position="108"/>
    </location>
</feature>
<keyword evidence="3" id="KW-1185">Reference proteome</keyword>
<organism evidence="2 3">
    <name type="scientific">Tetrahymena thermophila (strain SB210)</name>
    <dbReference type="NCBI Taxonomy" id="312017"/>
    <lineage>
        <taxon>Eukaryota</taxon>
        <taxon>Sar</taxon>
        <taxon>Alveolata</taxon>
        <taxon>Ciliophora</taxon>
        <taxon>Intramacronucleata</taxon>
        <taxon>Oligohymenophorea</taxon>
        <taxon>Hymenostomatida</taxon>
        <taxon>Tetrahymenina</taxon>
        <taxon>Tetrahymenidae</taxon>
        <taxon>Tetrahymena</taxon>
    </lineage>
</organism>
<dbReference type="GeneID" id="24441694"/>
<reference evidence="3" key="1">
    <citation type="journal article" date="2006" name="PLoS Biol.">
        <title>Macronuclear genome sequence of the ciliate Tetrahymena thermophila, a model eukaryote.</title>
        <authorList>
            <person name="Eisen J.A."/>
            <person name="Coyne R.S."/>
            <person name="Wu M."/>
            <person name="Wu D."/>
            <person name="Thiagarajan M."/>
            <person name="Wortman J.R."/>
            <person name="Badger J.H."/>
            <person name="Ren Q."/>
            <person name="Amedeo P."/>
            <person name="Jones K.M."/>
            <person name="Tallon L.J."/>
            <person name="Delcher A.L."/>
            <person name="Salzberg S.L."/>
            <person name="Silva J.C."/>
            <person name="Haas B.J."/>
            <person name="Majoros W.H."/>
            <person name="Farzad M."/>
            <person name="Carlton J.M."/>
            <person name="Smith R.K. Jr."/>
            <person name="Garg J."/>
            <person name="Pearlman R.E."/>
            <person name="Karrer K.M."/>
            <person name="Sun L."/>
            <person name="Manning G."/>
            <person name="Elde N.C."/>
            <person name="Turkewitz A.P."/>
            <person name="Asai D.J."/>
            <person name="Wilkes D.E."/>
            <person name="Wang Y."/>
            <person name="Cai H."/>
            <person name="Collins K."/>
            <person name="Stewart B.A."/>
            <person name="Lee S.R."/>
            <person name="Wilamowska K."/>
            <person name="Weinberg Z."/>
            <person name="Ruzzo W.L."/>
            <person name="Wloga D."/>
            <person name="Gaertig J."/>
            <person name="Frankel J."/>
            <person name="Tsao C.-C."/>
            <person name="Gorovsky M.A."/>
            <person name="Keeling P.J."/>
            <person name="Waller R.F."/>
            <person name="Patron N.J."/>
            <person name="Cherry J.M."/>
            <person name="Stover N.A."/>
            <person name="Krieger C.J."/>
            <person name="del Toro C."/>
            <person name="Ryder H.F."/>
            <person name="Williamson S.C."/>
            <person name="Barbeau R.A."/>
            <person name="Hamilton E.P."/>
            <person name="Orias E."/>
        </authorList>
    </citation>
    <scope>NUCLEOTIDE SEQUENCE [LARGE SCALE GENOMIC DNA]</scope>
    <source>
        <strain evidence="3">SB210</strain>
    </source>
</reference>
<evidence type="ECO:0000313" key="2">
    <source>
        <dbReference type="EMBL" id="EWS72150.1"/>
    </source>
</evidence>